<reference evidence="3 4" key="1">
    <citation type="submission" date="2018-10" db="EMBL/GenBank/DDBJ databases">
        <title>Anaerotruncus faecis sp. nov., isolated from human feces.</title>
        <authorList>
            <person name="Wang Y.-J."/>
        </authorList>
    </citation>
    <scope>NUCLEOTIDE SEQUENCE [LARGE SCALE GENOMIC DNA]</scope>
    <source>
        <strain evidence="3 4">22A2-44</strain>
    </source>
</reference>
<feature type="non-terminal residue" evidence="3">
    <location>
        <position position="1"/>
    </location>
</feature>
<evidence type="ECO:0000256" key="1">
    <source>
        <dbReference type="SAM" id="MobiDB-lite"/>
    </source>
</evidence>
<name>A0A498CPL3_9FIRM</name>
<accession>A0A498CPL3</accession>
<dbReference type="SUPFAM" id="SSF51126">
    <property type="entry name" value="Pectin lyase-like"/>
    <property type="match status" value="4"/>
</dbReference>
<proteinExistence type="predicted"/>
<feature type="region of interest" description="Disordered" evidence="1">
    <location>
        <begin position="34"/>
        <end position="59"/>
    </location>
</feature>
<dbReference type="PANTHER" id="PTHR11319">
    <property type="entry name" value="G PROTEIN-COUPLED RECEPTOR-RELATED"/>
    <property type="match status" value="1"/>
</dbReference>
<feature type="domain" description="Right handed beta helix" evidence="2">
    <location>
        <begin position="696"/>
        <end position="864"/>
    </location>
</feature>
<dbReference type="InterPro" id="IPR006626">
    <property type="entry name" value="PbH1"/>
</dbReference>
<dbReference type="Proteomes" id="UP000276301">
    <property type="component" value="Unassembled WGS sequence"/>
</dbReference>
<evidence type="ECO:0000259" key="2">
    <source>
        <dbReference type="Pfam" id="PF13229"/>
    </source>
</evidence>
<dbReference type="Pfam" id="PF13229">
    <property type="entry name" value="Beta_helix"/>
    <property type="match status" value="2"/>
</dbReference>
<dbReference type="PANTHER" id="PTHR11319:SF35">
    <property type="entry name" value="OUTER MEMBRANE PROTEIN PMPC-RELATED"/>
    <property type="match status" value="1"/>
</dbReference>
<dbReference type="SMART" id="SM00710">
    <property type="entry name" value="PbH1"/>
    <property type="match status" value="28"/>
</dbReference>
<comment type="caution">
    <text evidence="3">The sequence shown here is derived from an EMBL/GenBank/DDBJ whole genome shotgun (WGS) entry which is preliminary data.</text>
</comment>
<keyword evidence="4" id="KW-1185">Reference proteome</keyword>
<dbReference type="Gene3D" id="2.160.20.20">
    <property type="match status" value="1"/>
</dbReference>
<dbReference type="InterPro" id="IPR011050">
    <property type="entry name" value="Pectin_lyase_fold/virulence"/>
</dbReference>
<feature type="domain" description="Right handed beta helix" evidence="2">
    <location>
        <begin position="2535"/>
        <end position="2661"/>
    </location>
</feature>
<protein>
    <recommendedName>
        <fullName evidence="2">Right handed beta helix domain-containing protein</fullName>
    </recommendedName>
</protein>
<dbReference type="Gene3D" id="2.160.20.10">
    <property type="entry name" value="Single-stranded right-handed beta-helix, Pectin lyase-like"/>
    <property type="match status" value="2"/>
</dbReference>
<dbReference type="InterPro" id="IPR012334">
    <property type="entry name" value="Pectin_lyas_fold"/>
</dbReference>
<organism evidence="3 4">
    <name type="scientific">Anaerotruncus massiliensis</name>
    <name type="common">ex Liu et al. 2021</name>
    <dbReference type="NCBI Taxonomy" id="2321404"/>
    <lineage>
        <taxon>Bacteria</taxon>
        <taxon>Bacillati</taxon>
        <taxon>Bacillota</taxon>
        <taxon>Clostridia</taxon>
        <taxon>Eubacteriales</taxon>
        <taxon>Oscillospiraceae</taxon>
        <taxon>Anaerotruncus</taxon>
    </lineage>
</organism>
<evidence type="ECO:0000313" key="4">
    <source>
        <dbReference type="Proteomes" id="UP000276301"/>
    </source>
</evidence>
<dbReference type="EMBL" id="RCHT01000003">
    <property type="protein sequence ID" value="RLL13492.1"/>
    <property type="molecule type" value="Genomic_DNA"/>
</dbReference>
<dbReference type="InterPro" id="IPR039448">
    <property type="entry name" value="Beta_helix"/>
</dbReference>
<evidence type="ECO:0000313" key="3">
    <source>
        <dbReference type="EMBL" id="RLL13492.1"/>
    </source>
</evidence>
<dbReference type="InterPro" id="IPR012332">
    <property type="entry name" value="Autotransporter_pectin_lyase_C"/>
</dbReference>
<sequence length="3166" mass="320433">TVKAFRGENLLTTMSLAAPEIELHSRDVVYWNPDPETKSNADGTATIWGGSDDNRGDENAPVRSFEQALELAAPGGTIYCMNPAAESADYLKRNSQMSPGDLAFSGVFAGLAQTPVRVARHENHPSGALFTLGEGVAMTLSEIEISGADAQTDELIRLAGGVLKIGTGLRLSDGQILFEHPDTAQAVELLALPEDTLVLSFAAGENSFKASFDAARAAEGVSMRDALAKLALTQSLQAATPAWSLTVRADDASVVQARPAVVYNGAVYLSGAGDDVNTGAAENDPVRTFARAKELLLNELSGQGEIRICGTVPVEGDETWSGATVSRSGSGNNELINVTGSLTLDGITLHGGRPGDSGNISVSGGTLTVTGGSSLSGGKGGSSGPAFEAPMIRVSAGSLVLRDGTVSGTDVGAEIVRGGRFTMENGIVSNVLRGVEVGEDSAFQMDGGSISATQTGVVTKGEFVLSAGSVAAPDDGFAVSVDRSTSATKAAFLLNGPAATLTGKIRLESPEETITLTGAPGAGKAFAVELSGSHRPGNVIVQPGGTLASAADYADAFTLSGTAYPLAGYQNNLVLMGGVYLDGTAATDGNGASPDSPVRTFEKAMAILSKSGGTIPAKVILCGPVTVSGTETWSSPLDETVEVTRWDDSALTLNQFVTVADGGSLTLENVVLDGLYGEAETSVNTIVSVAAGGSLTLADGAAVRGSASSGVSVAGGSVTLAGGEISGNKGRGINATGASTVNVVSGKITGNGRNGVYLDGGSMTMSGGEISGNYAVVEETEKYVVHRGGGVWIAAGGFTMSGGKISGNLCDDILHRGGEALGGGVYFAGERMFMNGSAEISGNTATKGGGVYLAGTGSMEMSGNASISGNHVHEAYPEEESRHEDGSLGGGVYVAGGDLVMRGSASITDNEAKSVRGRRTSTGGGVYIAPGLAMLQIEESVTVSGNTAQRGAGVAHEGAYFNLGGTGVTIPDEIFIDMEQNSDAKKSPIDLFGPLNTSQKFQLRVPDTYIGKTVVAGAAGYNAASYLEQGVFTLVDMGGGLTLAGEGNDIVGRGGLYVYLSGSGNDGNNGTSPDDAVRTFAHAKELLKSRPAGTNILISATVVVRQDETWSLPEMTDNAGETWRPEIRTMADGSYTFAPIFISREGAGSVVEYPDAKLTLKDVVVNGNGTPIVSSTTQSRYGTGLIQVSGGAALVLSEGTVIENGTGPGVVPTRGTCTIDGAIIRNNSGPGLHTPSDHMTITMNSGSVTGNQMGGFIIEGNTHKFILNGGTISDNTHGESGLTGDSVSGLGGGVCIRATGSSFEMSGGTISGNTASGSGGGVYLSATSGSIPSCVITGGKITGNQAGADGGGVYSGTNNSRSTVVVSGDTEISGNTAGRYGGGVYGELTLESGAINSNAAKTGGGGVDGNVTMRNGSISDNTAEAGGGINAFGNITALYGGEISGNTALFGGGILVRGGTVLVDGGSITGNHATGTDYVVKTGGGAIGTGMTSSITIRSGTISGNTSATNGGAIMMGMVGRSFTVEGGVISGNEAAWDGGGIYLFSCTNFTMSGGSVSGNRAGGSGGGIGISDSTIKQVYSGGSITGNTAAANGGGIDLTGNATFNGVTVSDNTALAGGGVRVSGEKSTLTINAGGVTGNRTTAAGVTGGAGIYVDGGTVTAAGGQISGNALGNSTQHGGSVYVADGSFVLNGGRTAIDGTIHLNTTASPVRVSAAITQNRKYRLTMNMGGGDTQYQSGSAVVSPLNGSAVSDASAYLRYFQADTEALLLDKASPNIVLRKIVFLDGENGGTSEWYDGSTPARAFKTFESAKAALAGEPGAIYVTGTVTVTEPGTGWTLADGQYLRRYSGFEVSGQKTYDAFAGDLVRVADGGTLTLGGISIEGRRSAEDSYTAAGTLVRVARGGSLTVGENATLCNNKTSGDGGAVVVEPDGIFAFNGGTISNTQAARGDAVHQNGTMSVNGNPTAEGSVYLAAGRTVDAVTGFAGTLTVDMADPYAGREVVAYQGVLVSPAPELAKFTLAEAVAAQFRLVHGTVGSGPNDGHSVLKLGEKGFVYVDGSLSADAGDGATPDGAFATLRAAYDSLKNDGGTIYIVNPVRITGSVQVASDSYTDSAGTIALSGGPVAIKRYSKPVSPLPGYGKASNTAELFIVENVGTLQVAGTTLDGHSEAVTQGAEALTAPAVGAQAPLVTVRSGGNFHTDNGAVLRNNRNTSADGQGGAVYIAEGGTYKLYGGSTIANTHAEEGSAVYQAGRLMISSAAGADEDLSVEGEVFLGTEKYIETFNAFAPRGALKIDLADAYKGRTIIIYDAQNQGTIVVDPSKAALSGRVSAGFTAGKREGENVLELQAKGAVYIDGISGSDDRDGGSPARAVKTLAKAYEKLAAQKGGTLYVVREVAIPEGQNITLSGQELYGMGYVDAGGPVTIMRYSQPEAHGSLGDNYAVTSNSGSIFTVDGGSLTLEEIAVDGHRHGVTGAAEIAAPGIGGEAAITVNKGNLVLNQGAVLQNNIAGLLGGAISTPLQAEAATIEINGGRITGNSGLSANNGAGAIFLGVGASLVMTDGEISGNEGDETQNMIGGIATFGGQVEITGGSIRENRGAGLWLKSGSASLKNCVIADNAGAQYAGGIAIGGGTVTAENLTLSGNTVTGGSGGNGIYQGGTLRLRGRATSFGADQYVYLPKGKVINVDGALPDSAAIPVDMDRADTDYGPGRNVAVYLNGVVEDVADETAKFLLEESIEYTLAKSPTEANTLELGEPFHFMDLEQDFLKQAGVPATIMAEVSSDDVVSCELYRGTNKIDTSFGGVVNSGNEGKASVSVTFTPNWGDDGVYHLEATDANGTVAKSGSFSLSLWKVQYSTGDRTAVQTSTLGADDSGPNDTASIVIAIQQPLAGGTSTSLSVGIGSYTMESADADYTPQLVSKETVTAGRTEWGRNDAMNKFAWTRPYEGTEYPVSQTRGWNQTVTLPFNFYNANAISESRDGWLSMKISLLERGAANAYADDMARIPFHTNPVSIDATVPLWVCMYGYGGDGKVVTPEEGSYVVKNNSLFPVQVTGMSVRPMENWSFVQPPAGGFLTNGSYDVSRNNLSAGQAALRLDTQWVSADAGAGWTAAEKTGPLFKPIGAAAERAVPVECYIPAGGVTADGETQIAAVTYTVDISGAAGDGG</sequence>
<gene>
    <name evidence="3" type="ORF">D4A47_03205</name>
</gene>